<feature type="compositionally biased region" description="Acidic residues" evidence="5">
    <location>
        <begin position="129"/>
        <end position="139"/>
    </location>
</feature>
<dbReference type="PANTHER" id="PTHR47424">
    <property type="entry name" value="REGULATORY PROTEIN GAL4"/>
    <property type="match status" value="1"/>
</dbReference>
<dbReference type="HOGENOM" id="CLU_007695_1_0_1"/>
<evidence type="ECO:0000313" key="8">
    <source>
        <dbReference type="Proteomes" id="UP000011777"/>
    </source>
</evidence>
<dbReference type="SMART" id="SM00906">
    <property type="entry name" value="Fungal_trans"/>
    <property type="match status" value="1"/>
</dbReference>
<evidence type="ECO:0000256" key="3">
    <source>
        <dbReference type="ARBA" id="ARBA00023163"/>
    </source>
</evidence>
<evidence type="ECO:0000256" key="2">
    <source>
        <dbReference type="ARBA" id="ARBA00023015"/>
    </source>
</evidence>
<feature type="compositionally biased region" description="Polar residues" evidence="5">
    <location>
        <begin position="143"/>
        <end position="162"/>
    </location>
</feature>
<evidence type="ECO:0000256" key="4">
    <source>
        <dbReference type="ARBA" id="ARBA00023242"/>
    </source>
</evidence>
<dbReference type="GO" id="GO:0003677">
    <property type="term" value="F:DNA binding"/>
    <property type="evidence" value="ECO:0007669"/>
    <property type="project" value="InterPro"/>
</dbReference>
<dbReference type="eggNOG" id="ENOG502RYTT">
    <property type="taxonomic scope" value="Eukaryota"/>
</dbReference>
<sequence>MTENLPIPTPPRPKGRPRVLPPPKRTKVSRACDLCKHHKRKCNGDQPCFFCKDKSLNCTYLKVDGRSKKSKTYQDQTRQNSASDISPYGDINSTNNNSSSHTSARNSISNSSLPLPNGGLNGQEQQQHEEDDDDGEIEPEIPSLTNSPTSSRRASTLSNVPNTVSSMGSSVGTVPTINNNNVNNVNNINTNGINPINGINTINGIDVNSPYNNSIDQQSSTAQLSLSTICKSLQTALSNDDNSNVISFFKKKKAQESQEEGLSNLNGQHTRLLSTHNGDKRFFGESSALSLLSECRALFLDILGPSTFTNDPAQHFIHDESVDFTKNVVATQLPLRKDALILIDLFKTNINDTFYVFNMNYFMTNIFEDCYRNPVLADSKKLCLLNFVFAIGTLFVEYSSEIILDLPPSHAFMETGEQLMRNNIYDGKLWMAEANFLKYFYYQACCNRSSSWICLGTAIRLGQALGLHRRVINDRIDSKEISVHRRRFWRSLYVCDCVSSVNLGRPLMIATYDYDDINFPLDQLLLPDEKDQETERVRIMAQNATSDSAVINRSIIENSFRSQINLKDTNSLSLQLKLWSIELPPELQLSKAMEEDIIQNKSPNSYLLVFVHIGQLYGIMALTRPFLVYVAIRKLKPSTKKEVGNEKQLMPFCKAAIKAAFLTIKLIRHFCVNTNRKEVFTIQSATFFAAILLGFTLLEQSKSKKADHHYMSVIKESIQDAIQILNTFPFNATCNRWSQHLTYMMDSLNMSINNPNSDTSPTSSITSDTQNFNDDLIRWNQENAFDQLLNFQQYFVPNDIDILNNNYLDAFNYMNTRF</sequence>
<accession>M3HTW3</accession>
<feature type="domain" description="Zn(2)-C6 fungal-type" evidence="6">
    <location>
        <begin position="31"/>
        <end position="60"/>
    </location>
</feature>
<dbReference type="Pfam" id="PF00172">
    <property type="entry name" value="Zn_clus"/>
    <property type="match status" value="1"/>
</dbReference>
<evidence type="ECO:0000259" key="6">
    <source>
        <dbReference type="PROSITE" id="PS50048"/>
    </source>
</evidence>
<feature type="compositionally biased region" description="Polar residues" evidence="5">
    <location>
        <begin position="73"/>
        <end position="84"/>
    </location>
</feature>
<organism evidence="7 8">
    <name type="scientific">Candida maltosa (strain Xu316)</name>
    <name type="common">Yeast</name>
    <dbReference type="NCBI Taxonomy" id="1245528"/>
    <lineage>
        <taxon>Eukaryota</taxon>
        <taxon>Fungi</taxon>
        <taxon>Dikarya</taxon>
        <taxon>Ascomycota</taxon>
        <taxon>Saccharomycotina</taxon>
        <taxon>Pichiomycetes</taxon>
        <taxon>Debaryomycetaceae</taxon>
        <taxon>Candida/Lodderomyces clade</taxon>
        <taxon>Candida</taxon>
    </lineage>
</organism>
<dbReference type="PANTHER" id="PTHR47424:SF6">
    <property type="entry name" value="PROLINE UTILIZATION TRANS-ACTIVATOR"/>
    <property type="match status" value="1"/>
</dbReference>
<dbReference type="PROSITE" id="PS50048">
    <property type="entry name" value="ZN2_CY6_FUNGAL_2"/>
    <property type="match status" value="1"/>
</dbReference>
<keyword evidence="8" id="KW-1185">Reference proteome</keyword>
<keyword evidence="1" id="KW-0479">Metal-binding</keyword>
<dbReference type="CDD" id="cd12148">
    <property type="entry name" value="fungal_TF_MHR"/>
    <property type="match status" value="1"/>
</dbReference>
<dbReference type="InterPro" id="IPR007219">
    <property type="entry name" value="XnlR_reg_dom"/>
</dbReference>
<reference evidence="7 8" key="1">
    <citation type="submission" date="2013-02" db="EMBL/GenBank/DDBJ databases">
        <title>Genome sequence of Candida maltosa Xu316, a potential industrial strain for xylitol and ethanol production.</title>
        <authorList>
            <person name="Yu J."/>
            <person name="Wang Q."/>
            <person name="Geng X."/>
            <person name="Bao W."/>
            <person name="He P."/>
            <person name="Cai J."/>
        </authorList>
    </citation>
    <scope>NUCLEOTIDE SEQUENCE [LARGE SCALE GENOMIC DNA]</scope>
    <source>
        <strain evidence="8">Xu316</strain>
    </source>
</reference>
<evidence type="ECO:0000256" key="1">
    <source>
        <dbReference type="ARBA" id="ARBA00022723"/>
    </source>
</evidence>
<dbReference type="GO" id="GO:0006351">
    <property type="term" value="P:DNA-templated transcription"/>
    <property type="evidence" value="ECO:0007669"/>
    <property type="project" value="InterPro"/>
</dbReference>
<dbReference type="CDD" id="cd00067">
    <property type="entry name" value="GAL4"/>
    <property type="match status" value="1"/>
</dbReference>
<dbReference type="InterPro" id="IPR001138">
    <property type="entry name" value="Zn2Cys6_DnaBD"/>
</dbReference>
<evidence type="ECO:0000256" key="5">
    <source>
        <dbReference type="SAM" id="MobiDB-lite"/>
    </source>
</evidence>
<dbReference type="SUPFAM" id="SSF57701">
    <property type="entry name" value="Zn2/Cys6 DNA-binding domain"/>
    <property type="match status" value="1"/>
</dbReference>
<dbReference type="InterPro" id="IPR051127">
    <property type="entry name" value="Fungal_SecMet_Regulators"/>
</dbReference>
<protein>
    <recommendedName>
        <fullName evidence="6">Zn(2)-C6 fungal-type domain-containing protein</fullName>
    </recommendedName>
</protein>
<feature type="compositionally biased region" description="Low complexity" evidence="5">
    <location>
        <begin position="163"/>
        <end position="174"/>
    </location>
</feature>
<keyword evidence="3" id="KW-0804">Transcription</keyword>
<dbReference type="OMA" id="RNPFVLY"/>
<gene>
    <name evidence="7" type="ORF">G210_2899</name>
</gene>
<keyword evidence="4" id="KW-0539">Nucleus</keyword>
<feature type="region of interest" description="Disordered" evidence="5">
    <location>
        <begin position="66"/>
        <end position="174"/>
    </location>
</feature>
<feature type="region of interest" description="Disordered" evidence="5">
    <location>
        <begin position="1"/>
        <end position="27"/>
    </location>
</feature>
<dbReference type="GO" id="GO:0000981">
    <property type="term" value="F:DNA-binding transcription factor activity, RNA polymerase II-specific"/>
    <property type="evidence" value="ECO:0007669"/>
    <property type="project" value="InterPro"/>
</dbReference>
<dbReference type="GO" id="GO:0008270">
    <property type="term" value="F:zinc ion binding"/>
    <property type="evidence" value="ECO:0007669"/>
    <property type="project" value="InterPro"/>
</dbReference>
<dbReference type="OrthoDB" id="3364175at2759"/>
<comment type="caution">
    <text evidence="7">The sequence shown here is derived from an EMBL/GenBank/DDBJ whole genome shotgun (WGS) entry which is preliminary data.</text>
</comment>
<proteinExistence type="predicted"/>
<dbReference type="InterPro" id="IPR036864">
    <property type="entry name" value="Zn2-C6_fun-type_DNA-bd_sf"/>
</dbReference>
<dbReference type="Gene3D" id="4.10.240.10">
    <property type="entry name" value="Zn(2)-C6 fungal-type DNA-binding domain"/>
    <property type="match status" value="1"/>
</dbReference>
<dbReference type="SMART" id="SM00066">
    <property type="entry name" value="GAL4"/>
    <property type="match status" value="1"/>
</dbReference>
<evidence type="ECO:0000313" key="7">
    <source>
        <dbReference type="EMBL" id="EMG51062.1"/>
    </source>
</evidence>
<keyword evidence="2" id="KW-0805">Transcription regulation</keyword>
<name>M3HTW3_CANMX</name>
<dbReference type="EMBL" id="AOGT01000020">
    <property type="protein sequence ID" value="EMG51062.1"/>
    <property type="molecule type" value="Genomic_DNA"/>
</dbReference>
<feature type="compositionally biased region" description="Low complexity" evidence="5">
    <location>
        <begin position="92"/>
        <end position="125"/>
    </location>
</feature>
<dbReference type="AlphaFoldDB" id="M3HTW3"/>
<dbReference type="STRING" id="1245528.M3HTW3"/>
<dbReference type="Proteomes" id="UP000011777">
    <property type="component" value="Unassembled WGS sequence"/>
</dbReference>
<dbReference type="PROSITE" id="PS00463">
    <property type="entry name" value="ZN2_CY6_FUNGAL_1"/>
    <property type="match status" value="1"/>
</dbReference>
<dbReference type="Pfam" id="PF04082">
    <property type="entry name" value="Fungal_trans"/>
    <property type="match status" value="1"/>
</dbReference>